<reference evidence="2" key="2">
    <citation type="submission" date="2021-04" db="EMBL/GenBank/DDBJ databases">
        <authorList>
            <person name="Gilroy R."/>
        </authorList>
    </citation>
    <scope>NUCLEOTIDE SEQUENCE</scope>
    <source>
        <strain evidence="2">ChiSjej3B21-8574</strain>
    </source>
</reference>
<name>A0A9D2T8I2_9FIRM</name>
<dbReference type="Proteomes" id="UP000823904">
    <property type="component" value="Unassembled WGS sequence"/>
</dbReference>
<evidence type="ECO:0000313" key="3">
    <source>
        <dbReference type="Proteomes" id="UP000823904"/>
    </source>
</evidence>
<accession>A0A9D2T8I2</accession>
<organism evidence="2 3">
    <name type="scientific">Candidatus Anaerostipes avistercoris</name>
    <dbReference type="NCBI Taxonomy" id="2838462"/>
    <lineage>
        <taxon>Bacteria</taxon>
        <taxon>Bacillati</taxon>
        <taxon>Bacillota</taxon>
        <taxon>Clostridia</taxon>
        <taxon>Lachnospirales</taxon>
        <taxon>Lachnospiraceae</taxon>
        <taxon>Anaerostipes</taxon>
    </lineage>
</organism>
<gene>
    <name evidence="2" type="ORF">H9754_10630</name>
</gene>
<dbReference type="AlphaFoldDB" id="A0A9D2T8I2"/>
<protein>
    <submittedName>
        <fullName evidence="2">Uncharacterized protein</fullName>
    </submittedName>
</protein>
<comment type="caution">
    <text evidence="2">The sequence shown here is derived from an EMBL/GenBank/DDBJ whole genome shotgun (WGS) entry which is preliminary data.</text>
</comment>
<dbReference type="EMBL" id="DWWD01000042">
    <property type="protein sequence ID" value="HJC50998.1"/>
    <property type="molecule type" value="Genomic_DNA"/>
</dbReference>
<sequence>MPKMIIKPTLNLENIRCFLYGYGTNDGWEKEALYKIPALNRGISGHEPERIKNRRDFLSAHFGSDFVDYMTERYLGRMGKKEKNDFIRELCGRKESRMGTVSFIKNISEMCKTGKGWFSLPDLIEINKAVLSQWEMKGFDDKMRGFLEKMTEVENNDTVSYILQNILRKASIHTAAHGSLESRAEILSLTMLAALLREDFPITLLKADTRKYSDDQKYHMENLFAAVQSNLSVLNMQLFAQENFLKKTEETFSVSIKTGDDAYDLISREHNMNFLRGYYSLQLFEMDKADYMMDYTDMKKEMEKYKFQLAGDSIPFLHNAAFYMREFGKDGMKQMLHYASSVFSHGEEAYESIRFLCKKYRECISWYRKVIYWNLVTACHGQPYNVIKEMAEFAMMLYPEETPSFFLYYEMNLYDIKKEETSIRRQFCLSMKRIKYHHMAVTFPEMFYDLDFVKHTVFPESVTSIKMRYIGGSDSENHEHAVIDVFFDEFKRLDQMCKMQKDILDDLYAMVSMERNSMDEKIKSKIDSHRSSMEKILKVPPVVIKEPLAGYMKEKNIKTAEFQNFCTYIYGCVLEHLRYIDLITENGCDSREKSNDCIRNYHHAEKSCMTEIRYLNEIPNYWFAGWSEEALEYLKIKSSELLILSIDWDVWVDTREEAEFKLFCALDSMENDTLKAERSIAEAEQNIFEMENEWKSLIADLEEIKNNV</sequence>
<reference evidence="2" key="1">
    <citation type="journal article" date="2021" name="PeerJ">
        <title>Extensive microbial diversity within the chicken gut microbiome revealed by metagenomics and culture.</title>
        <authorList>
            <person name="Gilroy R."/>
            <person name="Ravi A."/>
            <person name="Getino M."/>
            <person name="Pursley I."/>
            <person name="Horton D.L."/>
            <person name="Alikhan N.F."/>
            <person name="Baker D."/>
            <person name="Gharbi K."/>
            <person name="Hall N."/>
            <person name="Watson M."/>
            <person name="Adriaenssens E.M."/>
            <person name="Foster-Nyarko E."/>
            <person name="Jarju S."/>
            <person name="Secka A."/>
            <person name="Antonio M."/>
            <person name="Oren A."/>
            <person name="Chaudhuri R.R."/>
            <person name="La Ragione R."/>
            <person name="Hildebrand F."/>
            <person name="Pallen M.J."/>
        </authorList>
    </citation>
    <scope>NUCLEOTIDE SEQUENCE</scope>
    <source>
        <strain evidence="2">ChiSjej3B21-8574</strain>
    </source>
</reference>
<proteinExistence type="predicted"/>
<keyword evidence="1" id="KW-0175">Coiled coil</keyword>
<feature type="coiled-coil region" evidence="1">
    <location>
        <begin position="666"/>
        <end position="707"/>
    </location>
</feature>
<evidence type="ECO:0000313" key="2">
    <source>
        <dbReference type="EMBL" id="HJC50998.1"/>
    </source>
</evidence>
<evidence type="ECO:0000256" key="1">
    <source>
        <dbReference type="SAM" id="Coils"/>
    </source>
</evidence>